<name>A0A7G9Z0W2_9EURY</name>
<dbReference type="EMBL" id="MT631554">
    <property type="protein sequence ID" value="QNO53896.1"/>
    <property type="molecule type" value="Genomic_DNA"/>
</dbReference>
<dbReference type="GO" id="GO:0003700">
    <property type="term" value="F:DNA-binding transcription factor activity"/>
    <property type="evidence" value="ECO:0007669"/>
    <property type="project" value="InterPro"/>
</dbReference>
<accession>A0A7G9Z0W2</accession>
<feature type="domain" description="HTH arsR-type" evidence="1">
    <location>
        <begin position="14"/>
        <end position="108"/>
    </location>
</feature>
<dbReference type="Pfam" id="PF01022">
    <property type="entry name" value="HTH_5"/>
    <property type="match status" value="1"/>
</dbReference>
<dbReference type="AlphaFoldDB" id="A0A7G9Z0W2"/>
<dbReference type="InterPro" id="IPR001845">
    <property type="entry name" value="HTH_ArsR_DNA-bd_dom"/>
</dbReference>
<dbReference type="SMART" id="SM00418">
    <property type="entry name" value="HTH_ARSR"/>
    <property type="match status" value="1"/>
</dbReference>
<protein>
    <recommendedName>
        <fullName evidence="1">HTH arsR-type domain-containing protein</fullName>
    </recommendedName>
</protein>
<dbReference type="SUPFAM" id="SSF46785">
    <property type="entry name" value="Winged helix' DNA-binding domain"/>
    <property type="match status" value="1"/>
</dbReference>
<dbReference type="CDD" id="cd00090">
    <property type="entry name" value="HTH_ARSR"/>
    <property type="match status" value="1"/>
</dbReference>
<organism evidence="2">
    <name type="scientific">Candidatus Methanophagaceae archaeon ANME-1 ERB6</name>
    <dbReference type="NCBI Taxonomy" id="2759912"/>
    <lineage>
        <taxon>Archaea</taxon>
        <taxon>Methanobacteriati</taxon>
        <taxon>Methanobacteriota</taxon>
        <taxon>Stenosarchaea group</taxon>
        <taxon>Methanomicrobia</taxon>
        <taxon>Candidatus Methanophagales</taxon>
        <taxon>Candidatus Methanophagaceae</taxon>
    </lineage>
</organism>
<dbReference type="InterPro" id="IPR036388">
    <property type="entry name" value="WH-like_DNA-bd_sf"/>
</dbReference>
<dbReference type="Gene3D" id="1.10.10.10">
    <property type="entry name" value="Winged helix-like DNA-binding domain superfamily/Winged helix DNA-binding domain"/>
    <property type="match status" value="1"/>
</dbReference>
<reference evidence="2" key="1">
    <citation type="submission" date="2020-06" db="EMBL/GenBank/DDBJ databases">
        <title>Unique genomic features of the anaerobic methanotrophic archaea.</title>
        <authorList>
            <person name="Chadwick G.L."/>
            <person name="Skennerton C.T."/>
            <person name="Laso-Perez R."/>
            <person name="Leu A.O."/>
            <person name="Speth D.R."/>
            <person name="Yu H."/>
            <person name="Morgan-Lang C."/>
            <person name="Hatzenpichler R."/>
            <person name="Goudeau D."/>
            <person name="Malmstrom R."/>
            <person name="Brazelton W.J."/>
            <person name="Woyke T."/>
            <person name="Hallam S.J."/>
            <person name="Tyson G.W."/>
            <person name="Wegener G."/>
            <person name="Boetius A."/>
            <person name="Orphan V."/>
        </authorList>
    </citation>
    <scope>NUCLEOTIDE SEQUENCE</scope>
</reference>
<proteinExistence type="predicted"/>
<sequence>MMESKNPLDKSEELLLNSFDEITALLTAIGHPNRFKILILLLKGPLTFQALLKEMNLKKSALANHLTHLKDRTLVEKIQHGTYKITDDGRNYVQTIEAAYRESEARKKKIREAEQREELARTFLERG</sequence>
<gene>
    <name evidence="2" type="ORF">LBDBNMAG_00031</name>
</gene>
<dbReference type="PROSITE" id="PS50987">
    <property type="entry name" value="HTH_ARSR_2"/>
    <property type="match status" value="1"/>
</dbReference>
<evidence type="ECO:0000259" key="1">
    <source>
        <dbReference type="PROSITE" id="PS50987"/>
    </source>
</evidence>
<dbReference type="InterPro" id="IPR036390">
    <property type="entry name" value="WH_DNA-bd_sf"/>
</dbReference>
<evidence type="ECO:0000313" key="2">
    <source>
        <dbReference type="EMBL" id="QNO53896.1"/>
    </source>
</evidence>
<dbReference type="InterPro" id="IPR011991">
    <property type="entry name" value="ArsR-like_HTH"/>
</dbReference>